<proteinExistence type="predicted"/>
<keyword evidence="1" id="KW-1133">Transmembrane helix</keyword>
<keyword evidence="3" id="KW-1185">Reference proteome</keyword>
<dbReference type="RefSeq" id="WP_379569123.1">
    <property type="nucleotide sequence ID" value="NZ_JBHSQK010000068.1"/>
</dbReference>
<organism evidence="2 3">
    <name type="scientific">Pseudonocardia lutea</name>
    <dbReference type="NCBI Taxonomy" id="2172015"/>
    <lineage>
        <taxon>Bacteria</taxon>
        <taxon>Bacillati</taxon>
        <taxon>Actinomycetota</taxon>
        <taxon>Actinomycetes</taxon>
        <taxon>Pseudonocardiales</taxon>
        <taxon>Pseudonocardiaceae</taxon>
        <taxon>Pseudonocardia</taxon>
    </lineage>
</organism>
<dbReference type="EMBL" id="JBHSQK010000068">
    <property type="protein sequence ID" value="MFC5951300.1"/>
    <property type="molecule type" value="Genomic_DNA"/>
</dbReference>
<dbReference type="InterPro" id="IPR021401">
    <property type="entry name" value="DUF3040"/>
</dbReference>
<evidence type="ECO:0000313" key="3">
    <source>
        <dbReference type="Proteomes" id="UP001596119"/>
    </source>
</evidence>
<comment type="caution">
    <text evidence="2">The sequence shown here is derived from an EMBL/GenBank/DDBJ whole genome shotgun (WGS) entry which is preliminary data.</text>
</comment>
<protein>
    <submittedName>
        <fullName evidence="2">DUF3040 domain-containing protein</fullName>
    </submittedName>
</protein>
<dbReference type="Pfam" id="PF11239">
    <property type="entry name" value="DUF3040"/>
    <property type="match status" value="1"/>
</dbReference>
<name>A0ABW1IDU0_9PSEU</name>
<keyword evidence="1" id="KW-0472">Membrane</keyword>
<evidence type="ECO:0000256" key="1">
    <source>
        <dbReference type="SAM" id="Phobius"/>
    </source>
</evidence>
<sequence>MLSDRERSQFALIEQGLMSGDPLFVARCSALGRKLRRHRPAPASRAAGPAGSRSVHTAGLVPTILLGGGLLLLVLGGAAAAVPIVVAGILMAMAALGLALTAPQRTRPDTP</sequence>
<reference evidence="3" key="1">
    <citation type="journal article" date="2019" name="Int. J. Syst. Evol. Microbiol.">
        <title>The Global Catalogue of Microorganisms (GCM) 10K type strain sequencing project: providing services to taxonomists for standard genome sequencing and annotation.</title>
        <authorList>
            <consortium name="The Broad Institute Genomics Platform"/>
            <consortium name="The Broad Institute Genome Sequencing Center for Infectious Disease"/>
            <person name="Wu L."/>
            <person name="Ma J."/>
        </authorList>
    </citation>
    <scope>NUCLEOTIDE SEQUENCE [LARGE SCALE GENOMIC DNA]</scope>
    <source>
        <strain evidence="3">CGMCC 4.7397</strain>
    </source>
</reference>
<accession>A0ABW1IDU0</accession>
<feature type="transmembrane region" description="Helical" evidence="1">
    <location>
        <begin position="55"/>
        <end position="75"/>
    </location>
</feature>
<evidence type="ECO:0000313" key="2">
    <source>
        <dbReference type="EMBL" id="MFC5951300.1"/>
    </source>
</evidence>
<feature type="transmembrane region" description="Helical" evidence="1">
    <location>
        <begin position="81"/>
        <end position="102"/>
    </location>
</feature>
<keyword evidence="1" id="KW-0812">Transmembrane</keyword>
<gene>
    <name evidence="2" type="ORF">ACFQH9_23820</name>
</gene>
<dbReference type="Proteomes" id="UP001596119">
    <property type="component" value="Unassembled WGS sequence"/>
</dbReference>